<dbReference type="GO" id="GO:0022857">
    <property type="term" value="F:transmembrane transporter activity"/>
    <property type="evidence" value="ECO:0007669"/>
    <property type="project" value="InterPro"/>
</dbReference>
<name>A0A857J3Y9_9BURK</name>
<protein>
    <submittedName>
        <fullName evidence="12">ABC transporter permease subunit</fullName>
    </submittedName>
</protein>
<dbReference type="PANTHER" id="PTHR30614:SF20">
    <property type="entry name" value="GLUTAMINE TRANSPORT SYSTEM PERMEASE PROTEIN GLNP"/>
    <property type="match status" value="1"/>
</dbReference>
<accession>A0A857J3Y9</accession>
<dbReference type="PROSITE" id="PS50928">
    <property type="entry name" value="ABC_TM1"/>
    <property type="match status" value="1"/>
</dbReference>
<dbReference type="NCBIfam" id="TIGR01726">
    <property type="entry name" value="HEQRo_perm_3TM"/>
    <property type="match status" value="1"/>
</dbReference>
<evidence type="ECO:0000256" key="10">
    <source>
        <dbReference type="RuleBase" id="RU363032"/>
    </source>
</evidence>
<keyword evidence="4 10" id="KW-0813">Transport</keyword>
<keyword evidence="6 10" id="KW-0812">Transmembrane</keyword>
<organism evidence="12 13">
    <name type="scientific">Xylophilus rhododendri</name>
    <dbReference type="NCBI Taxonomy" id="2697032"/>
    <lineage>
        <taxon>Bacteria</taxon>
        <taxon>Pseudomonadati</taxon>
        <taxon>Pseudomonadota</taxon>
        <taxon>Betaproteobacteria</taxon>
        <taxon>Burkholderiales</taxon>
        <taxon>Xylophilus</taxon>
    </lineage>
</organism>
<evidence type="ECO:0000256" key="7">
    <source>
        <dbReference type="ARBA" id="ARBA00022970"/>
    </source>
</evidence>
<evidence type="ECO:0000256" key="6">
    <source>
        <dbReference type="ARBA" id="ARBA00022692"/>
    </source>
</evidence>
<dbReference type="Proteomes" id="UP000464787">
    <property type="component" value="Chromosome"/>
</dbReference>
<reference evidence="12 13" key="1">
    <citation type="submission" date="2020-01" db="EMBL/GenBank/DDBJ databases">
        <title>Genome sequencing of strain KACC 21265.</title>
        <authorList>
            <person name="Heo J."/>
            <person name="Kim S.-J."/>
            <person name="Kim J.-S."/>
            <person name="Hong S.-B."/>
            <person name="Kwon S.-W."/>
        </authorList>
    </citation>
    <scope>NUCLEOTIDE SEQUENCE [LARGE SCALE GENOMIC DNA]</scope>
    <source>
        <strain evidence="12 13">KACC 21265</strain>
    </source>
</reference>
<comment type="similarity">
    <text evidence="3">Belongs to the binding-protein-dependent transport system permease family. HisMQ subfamily.</text>
</comment>
<sequence>MDAFLLNFLNFDILALVWPQLMRGLLVTAELSAVVVPLGLAVGLLVACAQSFGLRWLDIAMMAYVDFLRAFPPLVLLVFAYYALPFLGIELSTFMAVVLALVLNTSSYFAEVFRAGIESIPKGQVEASRSTGLNALQTLIHVVLPQAVRKMTPDLISNILETVKLTSLASVVTLPELLRVARMAQGNTFNATPLVAAALIYLVLLWPVVRMLSHLEQRSLAAR</sequence>
<dbReference type="Gene3D" id="1.10.3720.10">
    <property type="entry name" value="MetI-like"/>
    <property type="match status" value="1"/>
</dbReference>
<keyword evidence="9 10" id="KW-0472">Membrane</keyword>
<evidence type="ECO:0000256" key="1">
    <source>
        <dbReference type="ARBA" id="ARBA00003159"/>
    </source>
</evidence>
<dbReference type="SUPFAM" id="SSF161098">
    <property type="entry name" value="MetI-like"/>
    <property type="match status" value="1"/>
</dbReference>
<keyword evidence="13" id="KW-1185">Reference proteome</keyword>
<dbReference type="InterPro" id="IPR035906">
    <property type="entry name" value="MetI-like_sf"/>
</dbReference>
<dbReference type="KEGG" id="xyk:GT347_10460"/>
<dbReference type="RefSeq" id="WP_160551894.1">
    <property type="nucleotide sequence ID" value="NZ_CP047650.1"/>
</dbReference>
<dbReference type="InterPro" id="IPR010065">
    <property type="entry name" value="AA_ABC_transptr_permease_3TM"/>
</dbReference>
<dbReference type="InterPro" id="IPR043429">
    <property type="entry name" value="ArtM/GltK/GlnP/TcyL/YhdX-like"/>
</dbReference>
<dbReference type="CDD" id="cd06261">
    <property type="entry name" value="TM_PBP2"/>
    <property type="match status" value="1"/>
</dbReference>
<dbReference type="AlphaFoldDB" id="A0A857J3Y9"/>
<evidence type="ECO:0000256" key="8">
    <source>
        <dbReference type="ARBA" id="ARBA00022989"/>
    </source>
</evidence>
<gene>
    <name evidence="12" type="ORF">GT347_10460</name>
</gene>
<dbReference type="GO" id="GO:0006865">
    <property type="term" value="P:amino acid transport"/>
    <property type="evidence" value="ECO:0007669"/>
    <property type="project" value="UniProtKB-KW"/>
</dbReference>
<evidence type="ECO:0000256" key="9">
    <source>
        <dbReference type="ARBA" id="ARBA00023136"/>
    </source>
</evidence>
<proteinExistence type="inferred from homology"/>
<evidence type="ECO:0000313" key="13">
    <source>
        <dbReference type="Proteomes" id="UP000464787"/>
    </source>
</evidence>
<evidence type="ECO:0000256" key="2">
    <source>
        <dbReference type="ARBA" id="ARBA00004429"/>
    </source>
</evidence>
<feature type="transmembrane region" description="Helical" evidence="10">
    <location>
        <begin position="74"/>
        <end position="103"/>
    </location>
</feature>
<keyword evidence="7" id="KW-0029">Amino-acid transport</keyword>
<evidence type="ECO:0000256" key="3">
    <source>
        <dbReference type="ARBA" id="ARBA00010072"/>
    </source>
</evidence>
<dbReference type="GO" id="GO:0043190">
    <property type="term" value="C:ATP-binding cassette (ABC) transporter complex"/>
    <property type="evidence" value="ECO:0007669"/>
    <property type="project" value="InterPro"/>
</dbReference>
<evidence type="ECO:0000313" key="12">
    <source>
        <dbReference type="EMBL" id="QHI98377.1"/>
    </source>
</evidence>
<dbReference type="Pfam" id="PF00528">
    <property type="entry name" value="BPD_transp_1"/>
    <property type="match status" value="1"/>
</dbReference>
<comment type="subcellular location">
    <subcellularLocation>
        <location evidence="2">Cell inner membrane</location>
        <topology evidence="2">Multi-pass membrane protein</topology>
    </subcellularLocation>
    <subcellularLocation>
        <location evidence="10">Cell membrane</location>
        <topology evidence="10">Multi-pass membrane protein</topology>
    </subcellularLocation>
</comment>
<feature type="transmembrane region" description="Helical" evidence="10">
    <location>
        <begin position="191"/>
        <end position="209"/>
    </location>
</feature>
<keyword evidence="5" id="KW-1003">Cell membrane</keyword>
<evidence type="ECO:0000256" key="5">
    <source>
        <dbReference type="ARBA" id="ARBA00022475"/>
    </source>
</evidence>
<keyword evidence="8 10" id="KW-1133">Transmembrane helix</keyword>
<dbReference type="InterPro" id="IPR000515">
    <property type="entry name" value="MetI-like"/>
</dbReference>
<feature type="domain" description="ABC transmembrane type-1" evidence="11">
    <location>
        <begin position="25"/>
        <end position="213"/>
    </location>
</feature>
<dbReference type="PANTHER" id="PTHR30614">
    <property type="entry name" value="MEMBRANE COMPONENT OF AMINO ACID ABC TRANSPORTER"/>
    <property type="match status" value="1"/>
</dbReference>
<comment type="function">
    <text evidence="1">Part of the binding-protein-dependent transport system for glutamine; probably responsible for the translocation of the substrate across the membrane.</text>
</comment>
<evidence type="ECO:0000259" key="11">
    <source>
        <dbReference type="PROSITE" id="PS50928"/>
    </source>
</evidence>
<feature type="transmembrane region" description="Helical" evidence="10">
    <location>
        <begin position="31"/>
        <end position="54"/>
    </location>
</feature>
<evidence type="ECO:0000256" key="4">
    <source>
        <dbReference type="ARBA" id="ARBA00022448"/>
    </source>
</evidence>
<dbReference type="EMBL" id="CP047650">
    <property type="protein sequence ID" value="QHI98377.1"/>
    <property type="molecule type" value="Genomic_DNA"/>
</dbReference>